<dbReference type="InterPro" id="IPR001451">
    <property type="entry name" value="Hexapep"/>
</dbReference>
<comment type="caution">
    <text evidence="3">The sequence shown here is derived from an EMBL/GenBank/DDBJ whole genome shotgun (WGS) entry which is preliminary data.</text>
</comment>
<dbReference type="NCBIfam" id="NF007797">
    <property type="entry name" value="PRK10502.1"/>
    <property type="match status" value="1"/>
</dbReference>
<gene>
    <name evidence="3" type="primary">wcaF</name>
    <name evidence="3" type="ORF">DYY88_04555</name>
</gene>
<dbReference type="GO" id="GO:0043886">
    <property type="term" value="F:structural constituent of carboxysome shell"/>
    <property type="evidence" value="ECO:0007669"/>
    <property type="project" value="UniProtKB-ARBA"/>
</dbReference>
<keyword evidence="4" id="KW-1185">Reference proteome</keyword>
<organism evidence="3 4">
    <name type="scientific">Leptolyngbya iicbica LK</name>
    <dbReference type="NCBI Taxonomy" id="2294035"/>
    <lineage>
        <taxon>Bacteria</taxon>
        <taxon>Bacillati</taxon>
        <taxon>Cyanobacteriota</taxon>
        <taxon>Cyanophyceae</taxon>
        <taxon>Leptolyngbyales</taxon>
        <taxon>Leptolyngbyaceae</taxon>
        <taxon>Leptolyngbya group</taxon>
        <taxon>Leptolyngbya</taxon>
        <taxon>Leptolyngbya iicbica</taxon>
    </lineage>
</organism>
<dbReference type="Gene3D" id="2.160.10.10">
    <property type="entry name" value="Hexapeptide repeat proteins"/>
    <property type="match status" value="1"/>
</dbReference>
<dbReference type="PANTHER" id="PTHR23416:SF23">
    <property type="entry name" value="ACETYLTRANSFERASE C18B11.09C-RELATED"/>
    <property type="match status" value="1"/>
</dbReference>
<dbReference type="GO" id="GO:0031470">
    <property type="term" value="C:carboxysome"/>
    <property type="evidence" value="ECO:0007669"/>
    <property type="project" value="UniProtKB-ARBA"/>
</dbReference>
<dbReference type="InterPro" id="IPR011004">
    <property type="entry name" value="Trimer_LpxA-like_sf"/>
</dbReference>
<dbReference type="SUPFAM" id="SSF51161">
    <property type="entry name" value="Trimeric LpxA-like enzymes"/>
    <property type="match status" value="1"/>
</dbReference>
<dbReference type="OrthoDB" id="9801697at2"/>
<name>A0A4Q7EHD8_9CYAN</name>
<evidence type="ECO:0000256" key="2">
    <source>
        <dbReference type="ARBA" id="ARBA00022679"/>
    </source>
</evidence>
<dbReference type="CDD" id="cd05825">
    <property type="entry name" value="LbH_wcaF_like"/>
    <property type="match status" value="1"/>
</dbReference>
<dbReference type="NCBIfam" id="NF038307">
    <property type="entry name" value="EPS_acetyl_HpsU"/>
    <property type="match status" value="1"/>
</dbReference>
<sequence>MPESSRPQPLNAISAEPNASAWVDLRQYDQSWYSPGQPKWLVLLWWLVQAVVFPLTLHAHHAPRRTLLRWFGAQVGQGVVIRPSARFHYPWKVTIGDYSWIGSGVEFYSLGEIHIGSHCVVSQNSYLCTGSHDPSDRAFGLQVAPITVEDGAWIAAGCFVGPGVTIGANSIVGARSNVFGDLPPGQICLGSPCRPVKPRMMN</sequence>
<keyword evidence="2 3" id="KW-0808">Transferase</keyword>
<dbReference type="GO" id="GO:0005829">
    <property type="term" value="C:cytosol"/>
    <property type="evidence" value="ECO:0007669"/>
    <property type="project" value="TreeGrafter"/>
</dbReference>
<dbReference type="Pfam" id="PF00132">
    <property type="entry name" value="Hexapep"/>
    <property type="match status" value="1"/>
</dbReference>
<dbReference type="Proteomes" id="UP000292459">
    <property type="component" value="Unassembled WGS sequence"/>
</dbReference>
<evidence type="ECO:0000313" key="3">
    <source>
        <dbReference type="EMBL" id="RZM82516.1"/>
    </source>
</evidence>
<dbReference type="PANTHER" id="PTHR23416">
    <property type="entry name" value="SIALIC ACID SYNTHASE-RELATED"/>
    <property type="match status" value="1"/>
</dbReference>
<dbReference type="InterPro" id="IPR051159">
    <property type="entry name" value="Hexapeptide_acetyltransf"/>
</dbReference>
<dbReference type="GO" id="GO:0008374">
    <property type="term" value="F:O-acyltransferase activity"/>
    <property type="evidence" value="ECO:0007669"/>
    <property type="project" value="TreeGrafter"/>
</dbReference>
<dbReference type="EMBL" id="QVFV01000001">
    <property type="protein sequence ID" value="RZM82516.1"/>
    <property type="molecule type" value="Genomic_DNA"/>
</dbReference>
<dbReference type="RefSeq" id="WP_044151060.1">
    <property type="nucleotide sequence ID" value="NZ_QVFV01000001.1"/>
</dbReference>
<reference evidence="3 4" key="1">
    <citation type="submission" date="2018-11" db="EMBL/GenBank/DDBJ databases">
        <title>Whole genome sequencing of an environmental sample.</title>
        <authorList>
            <person name="Sarangi A.N."/>
            <person name="Singh D."/>
            <person name="Tripathy S."/>
        </authorList>
    </citation>
    <scope>NUCLEOTIDE SEQUENCE [LARGE SCALE GENOMIC DNA]</scope>
    <source>
        <strain evidence="3 4">Lakshadweep</strain>
    </source>
</reference>
<evidence type="ECO:0000313" key="4">
    <source>
        <dbReference type="Proteomes" id="UP000292459"/>
    </source>
</evidence>
<proteinExistence type="inferred from homology"/>
<dbReference type="AlphaFoldDB" id="A0A4Q7EHD8"/>
<comment type="similarity">
    <text evidence="1">Belongs to the transferase hexapeptide repeat family.</text>
</comment>
<protein>
    <submittedName>
        <fullName evidence="3">Colanic acid biosynthesis acetyltransferase WcaF</fullName>
    </submittedName>
</protein>
<evidence type="ECO:0000256" key="1">
    <source>
        <dbReference type="ARBA" id="ARBA00007274"/>
    </source>
</evidence>
<accession>A0A4Q7EHD8</accession>